<evidence type="ECO:0000256" key="2">
    <source>
        <dbReference type="ARBA" id="ARBA00022741"/>
    </source>
</evidence>
<dbReference type="InterPro" id="IPR011009">
    <property type="entry name" value="Kinase-like_dom_sf"/>
</dbReference>
<evidence type="ECO:0000256" key="1">
    <source>
        <dbReference type="ARBA" id="ARBA00022679"/>
    </source>
</evidence>
<keyword evidence="2" id="KW-0547">Nucleotide-binding</keyword>
<dbReference type="PROSITE" id="PS50011">
    <property type="entry name" value="PROTEIN_KINASE_DOM"/>
    <property type="match status" value="1"/>
</dbReference>
<reference evidence="7 8" key="1">
    <citation type="submission" date="2018-09" db="EMBL/GenBank/DDBJ databases">
        <title>Genome sequencing of strain 6GH32-13.</title>
        <authorList>
            <person name="Weon H.-Y."/>
            <person name="Heo J."/>
            <person name="Kwon S.-W."/>
        </authorList>
    </citation>
    <scope>NUCLEOTIDE SEQUENCE [LARGE SCALE GENOMIC DNA]</scope>
    <source>
        <strain evidence="7 8">5GH32-13</strain>
    </source>
</reference>
<dbReference type="GO" id="GO:0005829">
    <property type="term" value="C:cytosol"/>
    <property type="evidence" value="ECO:0007669"/>
    <property type="project" value="TreeGrafter"/>
</dbReference>
<dbReference type="SUPFAM" id="SSF56112">
    <property type="entry name" value="Protein kinase-like (PK-like)"/>
    <property type="match status" value="1"/>
</dbReference>
<dbReference type="RefSeq" id="WP_119053227.1">
    <property type="nucleotide sequence ID" value="NZ_CP032157.1"/>
</dbReference>
<organism evidence="7 8">
    <name type="scientific">Paraflavitalea soli</name>
    <dbReference type="NCBI Taxonomy" id="2315862"/>
    <lineage>
        <taxon>Bacteria</taxon>
        <taxon>Pseudomonadati</taxon>
        <taxon>Bacteroidota</taxon>
        <taxon>Chitinophagia</taxon>
        <taxon>Chitinophagales</taxon>
        <taxon>Chitinophagaceae</taxon>
        <taxon>Paraflavitalea</taxon>
    </lineage>
</organism>
<gene>
    <name evidence="7" type="ORF">D3H65_26700</name>
</gene>
<dbReference type="Gene3D" id="2.60.120.560">
    <property type="entry name" value="Exo-inulinase, domain 1"/>
    <property type="match status" value="1"/>
</dbReference>
<feature type="domain" description="Protein kinase" evidence="6">
    <location>
        <begin position="10"/>
        <end position="276"/>
    </location>
</feature>
<keyword evidence="5" id="KW-0472">Membrane</keyword>
<keyword evidence="8" id="KW-1185">Reference proteome</keyword>
<dbReference type="Proteomes" id="UP000263900">
    <property type="component" value="Chromosome"/>
</dbReference>
<name>A0A3B7N5K7_9BACT</name>
<dbReference type="AlphaFoldDB" id="A0A3B7N5K7"/>
<protein>
    <submittedName>
        <fullName evidence="7">Serine/threonine protein kinase</fullName>
    </submittedName>
</protein>
<dbReference type="EMBL" id="CP032157">
    <property type="protein sequence ID" value="AXY77351.1"/>
    <property type="molecule type" value="Genomic_DNA"/>
</dbReference>
<dbReference type="OrthoDB" id="9813021at2"/>
<keyword evidence="1" id="KW-0808">Transferase</keyword>
<dbReference type="PANTHER" id="PTHR24348:SF22">
    <property type="entry name" value="NON-SPECIFIC SERINE_THREONINE PROTEIN KINASE"/>
    <property type="match status" value="1"/>
</dbReference>
<dbReference type="KEGG" id="pseg:D3H65_26700"/>
<dbReference type="SMART" id="SM00220">
    <property type="entry name" value="S_TKc"/>
    <property type="match status" value="1"/>
</dbReference>
<feature type="transmembrane region" description="Helical" evidence="5">
    <location>
        <begin position="314"/>
        <end position="332"/>
    </location>
</feature>
<proteinExistence type="predicted"/>
<keyword evidence="5" id="KW-1133">Transmembrane helix</keyword>
<dbReference type="Pfam" id="PF00069">
    <property type="entry name" value="Pkinase"/>
    <property type="match status" value="1"/>
</dbReference>
<dbReference type="GO" id="GO:0016020">
    <property type="term" value="C:membrane"/>
    <property type="evidence" value="ECO:0007669"/>
    <property type="project" value="TreeGrafter"/>
</dbReference>
<accession>A0A3B7N5K7</accession>
<dbReference type="PANTHER" id="PTHR24348">
    <property type="entry name" value="SERINE/THREONINE-PROTEIN KINASE UNC-51-RELATED"/>
    <property type="match status" value="1"/>
</dbReference>
<dbReference type="GO" id="GO:0005524">
    <property type="term" value="F:ATP binding"/>
    <property type="evidence" value="ECO:0007669"/>
    <property type="project" value="UniProtKB-KW"/>
</dbReference>
<dbReference type="GO" id="GO:0004674">
    <property type="term" value="F:protein serine/threonine kinase activity"/>
    <property type="evidence" value="ECO:0007669"/>
    <property type="project" value="UniProtKB-KW"/>
</dbReference>
<evidence type="ECO:0000313" key="8">
    <source>
        <dbReference type="Proteomes" id="UP000263900"/>
    </source>
</evidence>
<evidence type="ECO:0000313" key="7">
    <source>
        <dbReference type="EMBL" id="AXY77351.1"/>
    </source>
</evidence>
<dbReference type="Gene3D" id="1.10.510.10">
    <property type="entry name" value="Transferase(Phosphotransferase) domain 1"/>
    <property type="match status" value="1"/>
</dbReference>
<evidence type="ECO:0000256" key="4">
    <source>
        <dbReference type="ARBA" id="ARBA00022840"/>
    </source>
</evidence>
<evidence type="ECO:0000256" key="5">
    <source>
        <dbReference type="SAM" id="Phobius"/>
    </source>
</evidence>
<keyword evidence="4" id="KW-0067">ATP-binding</keyword>
<dbReference type="GO" id="GO:0005776">
    <property type="term" value="C:autophagosome"/>
    <property type="evidence" value="ECO:0007669"/>
    <property type="project" value="TreeGrafter"/>
</dbReference>
<dbReference type="InterPro" id="IPR045269">
    <property type="entry name" value="Atg1-like"/>
</dbReference>
<sequence>MATSIFREYFKGYEILGELGRGNARVLKARSLQTGELVAIKHFAFNTEPDTLRRFQRESEIMKSIQHEYIVKIIEVHLDAELPYIVMQLVEGGDLRSLLRMHHTLDIATVIRLAHHMTEALDAIHAKAVVHRDVKPENIMYRRLPTGEIHFLLTDFGIAKLREQSDTITVTGASMLTYDYASPEQFNQSKNVSTPTDYYSLGVVIYECLTGLVPFEYEQDDLLMHINRVIASPIPVPRLPAHRSLPPSLMLLMEGLLTKQGSHRLADPVQVRHLLKMAAIEDLRGIRTLPPAEQSETVKYVAPPPPPPTKKREITFIAVVLLLISVAIFFSWTTLVKSNAIAAETTPPDIKPSHVQEVKYNIPSGKRKYLAAPIQAPAIPIEPVQEDIPERTPETNPGITLNNGVYYNDFSDPQDTIWDIGKDETSEFNLADGKYIMKGLADSLSYSTAAKFNLDIHKDFTIMANATHWGDSAGDPFGLNFCGDQQQDSYFVFYITSNGYYSVGALIKDEWKVFVDWTPSANIRPDAGMNMLTVEKHGTVLRFLINDRLEKTLSFTGGFGNYFGLRVDGAQTVSFDQLIVKGSQ</sequence>
<keyword evidence="3 7" id="KW-0418">Kinase</keyword>
<dbReference type="GO" id="GO:0000407">
    <property type="term" value="C:phagophore assembly site"/>
    <property type="evidence" value="ECO:0007669"/>
    <property type="project" value="TreeGrafter"/>
</dbReference>
<keyword evidence="5" id="KW-0812">Transmembrane</keyword>
<dbReference type="InterPro" id="IPR000719">
    <property type="entry name" value="Prot_kinase_dom"/>
</dbReference>
<dbReference type="InterPro" id="IPR008271">
    <property type="entry name" value="Ser/Thr_kinase_AS"/>
</dbReference>
<evidence type="ECO:0000256" key="3">
    <source>
        <dbReference type="ARBA" id="ARBA00022777"/>
    </source>
</evidence>
<dbReference type="CDD" id="cd14014">
    <property type="entry name" value="STKc_PknB_like"/>
    <property type="match status" value="1"/>
</dbReference>
<evidence type="ECO:0000259" key="6">
    <source>
        <dbReference type="PROSITE" id="PS50011"/>
    </source>
</evidence>
<dbReference type="PROSITE" id="PS00108">
    <property type="entry name" value="PROTEIN_KINASE_ST"/>
    <property type="match status" value="1"/>
</dbReference>
<keyword evidence="7" id="KW-0723">Serine/threonine-protein kinase</keyword>